<gene>
    <name evidence="1" type="ORF">Spb1_20480</name>
</gene>
<reference evidence="1 2" key="1">
    <citation type="submission" date="2019-02" db="EMBL/GenBank/DDBJ databases">
        <title>Deep-cultivation of Planctomycetes and their phenomic and genomic characterization uncovers novel biology.</title>
        <authorList>
            <person name="Wiegand S."/>
            <person name="Jogler M."/>
            <person name="Boedeker C."/>
            <person name="Pinto D."/>
            <person name="Vollmers J."/>
            <person name="Rivas-Marin E."/>
            <person name="Kohn T."/>
            <person name="Peeters S.H."/>
            <person name="Heuer A."/>
            <person name="Rast P."/>
            <person name="Oberbeckmann S."/>
            <person name="Bunk B."/>
            <person name="Jeske O."/>
            <person name="Meyerdierks A."/>
            <person name="Storesund J.E."/>
            <person name="Kallscheuer N."/>
            <person name="Luecker S."/>
            <person name="Lage O.M."/>
            <person name="Pohl T."/>
            <person name="Merkel B.J."/>
            <person name="Hornburger P."/>
            <person name="Mueller R.-W."/>
            <person name="Bruemmer F."/>
            <person name="Labrenz M."/>
            <person name="Spormann A.M."/>
            <person name="Op den Camp H."/>
            <person name="Overmann J."/>
            <person name="Amann R."/>
            <person name="Jetten M.S.M."/>
            <person name="Mascher T."/>
            <person name="Medema M.H."/>
            <person name="Devos D.P."/>
            <person name="Kaster A.-K."/>
            <person name="Ovreas L."/>
            <person name="Rohde M."/>
            <person name="Galperin M.Y."/>
            <person name="Jogler C."/>
        </authorList>
    </citation>
    <scope>NUCLEOTIDE SEQUENCE [LARGE SCALE GENOMIC DNA]</scope>
    <source>
        <strain evidence="1 2">Spb1</strain>
    </source>
</reference>
<sequence length="632" mass="71446">MIRMQAQTEPFGAFTEVDVVQLAMSGLKVQFSYDHAVRMTFSVCEPQHTRPIEYHTFLRVWVEGESIRGSAQSASNPLFEGFVESIQPAASNRVDYECFDATYRANKEVVQFNAPWEPGNPAELDWPYPTVGALPRLVYNCKNDGDDDYPHSVGQDGTVANILAGILEYSYHPLCWRNAAPGDGTVEGAELAYVESDLTPYDTKPQEKLVFQSEGIRSCLERVRRYEPRMRMLFQPGARKWRFIKIDASSVVTLRLNDPAVTHPVLSLDMQSSIENSVSAVRIYGPETNTLEEFRWRLPAEGEIDPPANTLVPLGDPVFLQTWGDSSGYHTEQTWHRWQIVPPVKRRGAKSLPQWVTVPAGPYQFLNVKTPTLQISYDRGSTWVTAQNVWFDFLNGIATFQGTLPYYQHPTPRPGSTQTIYAPTAVRLIWAPYAPCLEVRVPAEGWEGNAFELTGLKREWQQYDEALATGYEWGTPVTTTARREQFLKYARAQLDERKDIVWAGGLTLDGLDFQFAGLDRRVSFTSNNGAGGTTEIGWEDIKAIVTDVEYDLSEGTTSLTFSGDWLELLGQDPGELRERLKIRALEQVTLYAGQTLTFDLFKTHKGYQVRELIGVQNNYRIAYIDPETGREQ</sequence>
<organism evidence="1 2">
    <name type="scientific">Planctopirus ephydatiae</name>
    <dbReference type="NCBI Taxonomy" id="2528019"/>
    <lineage>
        <taxon>Bacteria</taxon>
        <taxon>Pseudomonadati</taxon>
        <taxon>Planctomycetota</taxon>
        <taxon>Planctomycetia</taxon>
        <taxon>Planctomycetales</taxon>
        <taxon>Planctomycetaceae</taxon>
        <taxon>Planctopirus</taxon>
    </lineage>
</organism>
<dbReference type="OrthoDB" id="207551at2"/>
<accession>A0A518GNB8</accession>
<name>A0A518GNB8_9PLAN</name>
<dbReference type="KEGG" id="peh:Spb1_20480"/>
<dbReference type="EMBL" id="CP036299">
    <property type="protein sequence ID" value="QDV30120.1"/>
    <property type="molecule type" value="Genomic_DNA"/>
</dbReference>
<proteinExistence type="predicted"/>
<dbReference type="Proteomes" id="UP000315349">
    <property type="component" value="Chromosome"/>
</dbReference>
<keyword evidence="2" id="KW-1185">Reference proteome</keyword>
<evidence type="ECO:0000313" key="2">
    <source>
        <dbReference type="Proteomes" id="UP000315349"/>
    </source>
</evidence>
<dbReference type="RefSeq" id="WP_145298972.1">
    <property type="nucleotide sequence ID" value="NZ_CP036299.1"/>
</dbReference>
<evidence type="ECO:0000313" key="1">
    <source>
        <dbReference type="EMBL" id="QDV30120.1"/>
    </source>
</evidence>
<dbReference type="AlphaFoldDB" id="A0A518GNB8"/>
<protein>
    <submittedName>
        <fullName evidence="1">Uncharacterized protein</fullName>
    </submittedName>
</protein>